<dbReference type="InterPro" id="IPR029068">
    <property type="entry name" value="Glyas_Bleomycin-R_OHBP_Dase"/>
</dbReference>
<dbReference type="Proteomes" id="UP000265692">
    <property type="component" value="Unassembled WGS sequence"/>
</dbReference>
<dbReference type="AlphaFoldDB" id="A0A396SFK3"/>
<sequence>MKSASPYIFIENCIEIVEYYRNILNGELKNMQQTEDGKCLHAELVVGNSSIYFSDTFGKTEQGDQIRVSLECESEEEITRVYNDLSVSGNVMVELQETTWGALHANLVDQFGIGWILNYQK</sequence>
<dbReference type="InterPro" id="IPR028973">
    <property type="entry name" value="PhnB-like"/>
</dbReference>
<evidence type="ECO:0000313" key="2">
    <source>
        <dbReference type="EMBL" id="RHW40124.1"/>
    </source>
</evidence>
<comment type="caution">
    <text evidence="2">The sequence shown here is derived from an EMBL/GenBank/DDBJ whole genome shotgun (WGS) entry which is preliminary data.</text>
</comment>
<accession>A0A396SFK3</accession>
<protein>
    <submittedName>
        <fullName evidence="2">VOC family protein</fullName>
    </submittedName>
</protein>
<dbReference type="Pfam" id="PF06983">
    <property type="entry name" value="3-dmu-9_3-mt"/>
    <property type="match status" value="1"/>
</dbReference>
<proteinExistence type="predicted"/>
<feature type="domain" description="PhnB-like" evidence="1">
    <location>
        <begin position="11"/>
        <end position="115"/>
    </location>
</feature>
<dbReference type="RefSeq" id="WP_118875139.1">
    <property type="nucleotide sequence ID" value="NZ_QWEI01000001.1"/>
</dbReference>
<keyword evidence="3" id="KW-1185">Reference proteome</keyword>
<organism evidence="2 3">
    <name type="scientific">Ureibacillus yapensis</name>
    <dbReference type="NCBI Taxonomy" id="2304605"/>
    <lineage>
        <taxon>Bacteria</taxon>
        <taxon>Bacillati</taxon>
        <taxon>Bacillota</taxon>
        <taxon>Bacilli</taxon>
        <taxon>Bacillales</taxon>
        <taxon>Caryophanaceae</taxon>
        <taxon>Ureibacillus</taxon>
    </lineage>
</organism>
<dbReference type="PANTHER" id="PTHR33990">
    <property type="entry name" value="PROTEIN YJDN-RELATED"/>
    <property type="match status" value="1"/>
</dbReference>
<name>A0A396SFK3_9BACL</name>
<dbReference type="PANTHER" id="PTHR33990:SF1">
    <property type="entry name" value="PROTEIN YJDN"/>
    <property type="match status" value="1"/>
</dbReference>
<gene>
    <name evidence="2" type="ORF">D1B33_04565</name>
</gene>
<dbReference type="EMBL" id="QWEI01000001">
    <property type="protein sequence ID" value="RHW40124.1"/>
    <property type="molecule type" value="Genomic_DNA"/>
</dbReference>
<evidence type="ECO:0000259" key="1">
    <source>
        <dbReference type="Pfam" id="PF06983"/>
    </source>
</evidence>
<reference evidence="2 3" key="1">
    <citation type="submission" date="2018-08" db="EMBL/GenBank/DDBJ databases">
        <title>Lysinibacillus sp. YLB-03 draft genome sequence.</title>
        <authorList>
            <person name="Yu L."/>
        </authorList>
    </citation>
    <scope>NUCLEOTIDE SEQUENCE [LARGE SCALE GENOMIC DNA]</scope>
    <source>
        <strain evidence="2 3">YLB-03</strain>
    </source>
</reference>
<evidence type="ECO:0000313" key="3">
    <source>
        <dbReference type="Proteomes" id="UP000265692"/>
    </source>
</evidence>
<dbReference type="Gene3D" id="3.10.180.10">
    <property type="entry name" value="2,3-Dihydroxybiphenyl 1,2-Dioxygenase, domain 1"/>
    <property type="match status" value="1"/>
</dbReference>
<dbReference type="SUPFAM" id="SSF54593">
    <property type="entry name" value="Glyoxalase/Bleomycin resistance protein/Dihydroxybiphenyl dioxygenase"/>
    <property type="match status" value="1"/>
</dbReference>
<dbReference type="OrthoDB" id="9795306at2"/>